<dbReference type="EMBL" id="KN838550">
    <property type="protein sequence ID" value="KIK06905.1"/>
    <property type="molecule type" value="Genomic_DNA"/>
</dbReference>
<evidence type="ECO:0000313" key="2">
    <source>
        <dbReference type="EMBL" id="KIK06905.1"/>
    </source>
</evidence>
<dbReference type="STRING" id="1095629.A0A0C9X435"/>
<dbReference type="Proteomes" id="UP000054477">
    <property type="component" value="Unassembled WGS sequence"/>
</dbReference>
<dbReference type="OrthoDB" id="3201807at2759"/>
<gene>
    <name evidence="2" type="ORF">K443DRAFT_129484</name>
</gene>
<keyword evidence="3" id="KW-1185">Reference proteome</keyword>
<dbReference type="AlphaFoldDB" id="A0A0C9X435"/>
<organism evidence="2 3">
    <name type="scientific">Laccaria amethystina LaAM-08-1</name>
    <dbReference type="NCBI Taxonomy" id="1095629"/>
    <lineage>
        <taxon>Eukaryota</taxon>
        <taxon>Fungi</taxon>
        <taxon>Dikarya</taxon>
        <taxon>Basidiomycota</taxon>
        <taxon>Agaricomycotina</taxon>
        <taxon>Agaricomycetes</taxon>
        <taxon>Agaricomycetidae</taxon>
        <taxon>Agaricales</taxon>
        <taxon>Agaricineae</taxon>
        <taxon>Hydnangiaceae</taxon>
        <taxon>Laccaria</taxon>
    </lineage>
</organism>
<reference evidence="3" key="2">
    <citation type="submission" date="2015-01" db="EMBL/GenBank/DDBJ databases">
        <title>Evolutionary Origins and Diversification of the Mycorrhizal Mutualists.</title>
        <authorList>
            <consortium name="DOE Joint Genome Institute"/>
            <consortium name="Mycorrhizal Genomics Consortium"/>
            <person name="Kohler A."/>
            <person name="Kuo A."/>
            <person name="Nagy L.G."/>
            <person name="Floudas D."/>
            <person name="Copeland A."/>
            <person name="Barry K.W."/>
            <person name="Cichocki N."/>
            <person name="Veneault-Fourrey C."/>
            <person name="LaButti K."/>
            <person name="Lindquist E.A."/>
            <person name="Lipzen A."/>
            <person name="Lundell T."/>
            <person name="Morin E."/>
            <person name="Murat C."/>
            <person name="Riley R."/>
            <person name="Ohm R."/>
            <person name="Sun H."/>
            <person name="Tunlid A."/>
            <person name="Henrissat B."/>
            <person name="Grigoriev I.V."/>
            <person name="Hibbett D.S."/>
            <person name="Martin F."/>
        </authorList>
    </citation>
    <scope>NUCLEOTIDE SEQUENCE [LARGE SCALE GENOMIC DNA]</scope>
    <source>
        <strain evidence="3">LaAM-08-1</strain>
    </source>
</reference>
<feature type="region of interest" description="Disordered" evidence="1">
    <location>
        <begin position="126"/>
        <end position="168"/>
    </location>
</feature>
<sequence>MEYNPVWIDRTFKSRQLTEYLLAPEHEAGLLTTRDYDAALSFFPNFHRHYNSLGTGLGGCLMYSIRKPSWSTPKTTAVVLTGALLGRAVGALSSIREHYQFARSIENPAGFAQAMENIQRKLGQPVTRSIGRPQDHTSTTNHSQERDFQLPPPRASLEQLPMTKPTTSTSAWDRIRAANVRTAGNSSWDALRQKHESARIQSCVPDTTVDDVNGEPVRQVKIEVMSRSDEQAKFDALLDRERNMK</sequence>
<reference evidence="2 3" key="1">
    <citation type="submission" date="2014-04" db="EMBL/GenBank/DDBJ databases">
        <authorList>
            <consortium name="DOE Joint Genome Institute"/>
            <person name="Kuo A."/>
            <person name="Kohler A."/>
            <person name="Nagy L.G."/>
            <person name="Floudas D."/>
            <person name="Copeland A."/>
            <person name="Barry K.W."/>
            <person name="Cichocki N."/>
            <person name="Veneault-Fourrey C."/>
            <person name="LaButti K."/>
            <person name="Lindquist E.A."/>
            <person name="Lipzen A."/>
            <person name="Lundell T."/>
            <person name="Morin E."/>
            <person name="Murat C."/>
            <person name="Sun H."/>
            <person name="Tunlid A."/>
            <person name="Henrissat B."/>
            <person name="Grigoriev I.V."/>
            <person name="Hibbett D.S."/>
            <person name="Martin F."/>
            <person name="Nordberg H.P."/>
            <person name="Cantor M.N."/>
            <person name="Hua S.X."/>
        </authorList>
    </citation>
    <scope>NUCLEOTIDE SEQUENCE [LARGE SCALE GENOMIC DNA]</scope>
    <source>
        <strain evidence="2 3">LaAM-08-1</strain>
    </source>
</reference>
<protein>
    <submittedName>
        <fullName evidence="2">Unplaced genomic scaffold K443scaffold_15, whole genome shotgun sequence</fullName>
    </submittedName>
</protein>
<proteinExistence type="predicted"/>
<accession>A0A0C9X435</accession>
<dbReference type="HOGENOM" id="CLU_093219_0_0_1"/>
<evidence type="ECO:0000256" key="1">
    <source>
        <dbReference type="SAM" id="MobiDB-lite"/>
    </source>
</evidence>
<evidence type="ECO:0000313" key="3">
    <source>
        <dbReference type="Proteomes" id="UP000054477"/>
    </source>
</evidence>
<name>A0A0C9X435_9AGAR</name>